<dbReference type="PANTHER" id="PTHR30582">
    <property type="entry name" value="L,D-TRANSPEPTIDASE"/>
    <property type="match status" value="1"/>
</dbReference>
<protein>
    <recommendedName>
        <fullName evidence="8">L,D-TPase catalytic domain-containing protein</fullName>
    </recommendedName>
</protein>
<keyword evidence="2" id="KW-0808">Transferase</keyword>
<dbReference type="InterPro" id="IPR002477">
    <property type="entry name" value="Peptidoglycan-bd-like"/>
</dbReference>
<keyword evidence="5 6" id="KW-0961">Cell wall biogenesis/degradation</keyword>
<evidence type="ECO:0000256" key="6">
    <source>
        <dbReference type="PROSITE-ProRule" id="PRU01373"/>
    </source>
</evidence>
<dbReference type="InterPro" id="IPR036365">
    <property type="entry name" value="PGBD-like_sf"/>
</dbReference>
<sequence>MRAATPILCVLLPLGLPAVAQGQSLLTPKPPATTPAPPPAAAPAPAPVAGVLAIRAERVGRGRTVLAGARWRVRGSLTPYVPGQQVTVRFLRGSRKLGVKRVTLLPSTGNTGAFVVGFRTTRPGPVVVRASHPATPELATAVARPTSVDVLPLRVRAGAKGLAVRMLQQRLARLGYVVGRRGRFDARTGRAVLAFRKVTGMARTSAADRAVLSRLARGRGAFRVRFPRHGRHVEADISRQVVALIGAGGKVERILPTSSGAPSTPTILGSFRIYRKDFGTNALGMVHAAYFIRGYALHGFRSVPTYGASHGCLRVPIGDALSLFRWVRHGTRVDTYR</sequence>
<dbReference type="PROSITE" id="PS52029">
    <property type="entry name" value="LD_TPASE"/>
    <property type="match status" value="1"/>
</dbReference>
<evidence type="ECO:0000256" key="2">
    <source>
        <dbReference type="ARBA" id="ARBA00022679"/>
    </source>
</evidence>
<dbReference type="Gene3D" id="2.40.440.10">
    <property type="entry name" value="L,D-transpeptidase catalytic domain-like"/>
    <property type="match status" value="1"/>
</dbReference>
<dbReference type="Pfam" id="PF01471">
    <property type="entry name" value="PG_binding_1"/>
    <property type="match status" value="1"/>
</dbReference>
<dbReference type="InterPro" id="IPR005490">
    <property type="entry name" value="LD_TPept_cat_dom"/>
</dbReference>
<dbReference type="PANTHER" id="PTHR30582:SF2">
    <property type="entry name" value="L,D-TRANSPEPTIDASE YCIB-RELATED"/>
    <property type="match status" value="1"/>
</dbReference>
<dbReference type="Pfam" id="PF03734">
    <property type="entry name" value="YkuD"/>
    <property type="match status" value="1"/>
</dbReference>
<dbReference type="GO" id="GO:0071972">
    <property type="term" value="F:peptidoglycan L,D-transpeptidase activity"/>
    <property type="evidence" value="ECO:0007669"/>
    <property type="project" value="TreeGrafter"/>
</dbReference>
<evidence type="ECO:0000256" key="7">
    <source>
        <dbReference type="SAM" id="SignalP"/>
    </source>
</evidence>
<dbReference type="InterPro" id="IPR050979">
    <property type="entry name" value="LD-transpeptidase"/>
</dbReference>
<dbReference type="UniPathway" id="UPA00219"/>
<dbReference type="GO" id="GO:0005576">
    <property type="term" value="C:extracellular region"/>
    <property type="evidence" value="ECO:0007669"/>
    <property type="project" value="TreeGrafter"/>
</dbReference>
<accession>A0A6J4S710</accession>
<evidence type="ECO:0000256" key="4">
    <source>
        <dbReference type="ARBA" id="ARBA00022984"/>
    </source>
</evidence>
<dbReference type="GO" id="GO:0016740">
    <property type="term" value="F:transferase activity"/>
    <property type="evidence" value="ECO:0007669"/>
    <property type="project" value="UniProtKB-KW"/>
</dbReference>
<evidence type="ECO:0000313" key="9">
    <source>
        <dbReference type="EMBL" id="CAA9484994.1"/>
    </source>
</evidence>
<keyword evidence="3 6" id="KW-0133">Cell shape</keyword>
<evidence type="ECO:0000256" key="3">
    <source>
        <dbReference type="ARBA" id="ARBA00022960"/>
    </source>
</evidence>
<dbReference type="Gene3D" id="1.10.101.10">
    <property type="entry name" value="PGBD-like superfamily/PGBD"/>
    <property type="match status" value="1"/>
</dbReference>
<keyword evidence="7" id="KW-0732">Signal</keyword>
<comment type="pathway">
    <text evidence="1 6">Cell wall biogenesis; peptidoglycan biosynthesis.</text>
</comment>
<dbReference type="InterPro" id="IPR036366">
    <property type="entry name" value="PGBDSf"/>
</dbReference>
<feature type="domain" description="L,D-TPase catalytic" evidence="8">
    <location>
        <begin position="231"/>
        <end position="336"/>
    </location>
</feature>
<dbReference type="GO" id="GO:0008360">
    <property type="term" value="P:regulation of cell shape"/>
    <property type="evidence" value="ECO:0007669"/>
    <property type="project" value="UniProtKB-UniRule"/>
</dbReference>
<dbReference type="GO" id="GO:0018104">
    <property type="term" value="P:peptidoglycan-protein cross-linking"/>
    <property type="evidence" value="ECO:0007669"/>
    <property type="project" value="TreeGrafter"/>
</dbReference>
<name>A0A6J4S710_9ACTN</name>
<dbReference type="GO" id="GO:0071555">
    <property type="term" value="P:cell wall organization"/>
    <property type="evidence" value="ECO:0007669"/>
    <property type="project" value="UniProtKB-UniRule"/>
</dbReference>
<reference evidence="9" key="1">
    <citation type="submission" date="2020-02" db="EMBL/GenBank/DDBJ databases">
        <authorList>
            <person name="Meier V. D."/>
        </authorList>
    </citation>
    <scope>NUCLEOTIDE SEQUENCE</scope>
    <source>
        <strain evidence="9">AVDCRST_MAG53</strain>
    </source>
</reference>
<dbReference type="EMBL" id="CADCVR010000030">
    <property type="protein sequence ID" value="CAA9484994.1"/>
    <property type="molecule type" value="Genomic_DNA"/>
</dbReference>
<gene>
    <name evidence="9" type="ORF">AVDCRST_MAG53-928</name>
</gene>
<dbReference type="CDD" id="cd16913">
    <property type="entry name" value="YkuD_like"/>
    <property type="match status" value="1"/>
</dbReference>
<dbReference type="AlphaFoldDB" id="A0A6J4S710"/>
<keyword evidence="4 6" id="KW-0573">Peptidoglycan synthesis</keyword>
<dbReference type="SUPFAM" id="SSF141523">
    <property type="entry name" value="L,D-transpeptidase catalytic domain-like"/>
    <property type="match status" value="1"/>
</dbReference>
<evidence type="ECO:0000256" key="5">
    <source>
        <dbReference type="ARBA" id="ARBA00023316"/>
    </source>
</evidence>
<feature type="chain" id="PRO_5026934600" description="L,D-TPase catalytic domain-containing protein" evidence="7">
    <location>
        <begin position="21"/>
        <end position="337"/>
    </location>
</feature>
<evidence type="ECO:0000256" key="1">
    <source>
        <dbReference type="ARBA" id="ARBA00004752"/>
    </source>
</evidence>
<dbReference type="InterPro" id="IPR038063">
    <property type="entry name" value="Transpep_catalytic_dom"/>
</dbReference>
<feature type="signal peptide" evidence="7">
    <location>
        <begin position="1"/>
        <end position="20"/>
    </location>
</feature>
<feature type="active site" description="Nucleophile" evidence="6">
    <location>
        <position position="312"/>
    </location>
</feature>
<feature type="active site" description="Proton donor/acceptor" evidence="6">
    <location>
        <position position="298"/>
    </location>
</feature>
<evidence type="ECO:0000259" key="8">
    <source>
        <dbReference type="PROSITE" id="PS52029"/>
    </source>
</evidence>
<proteinExistence type="predicted"/>
<organism evidence="9">
    <name type="scientific">uncultured Solirubrobacteraceae bacterium</name>
    <dbReference type="NCBI Taxonomy" id="1162706"/>
    <lineage>
        <taxon>Bacteria</taxon>
        <taxon>Bacillati</taxon>
        <taxon>Actinomycetota</taxon>
        <taxon>Thermoleophilia</taxon>
        <taxon>Solirubrobacterales</taxon>
        <taxon>Solirubrobacteraceae</taxon>
        <taxon>environmental samples</taxon>
    </lineage>
</organism>
<dbReference type="SUPFAM" id="SSF47090">
    <property type="entry name" value="PGBD-like"/>
    <property type="match status" value="1"/>
</dbReference>